<dbReference type="Proteomes" id="UP000028875">
    <property type="component" value="Unassembled WGS sequence"/>
</dbReference>
<dbReference type="PANTHER" id="PTHR42796">
    <property type="entry name" value="FUMARYLACETOACETATE HYDROLASE DOMAIN-CONTAINING PROTEIN 2A-RELATED"/>
    <property type="match status" value="1"/>
</dbReference>
<comment type="similarity">
    <text evidence="1">Belongs to the FAH family.</text>
</comment>
<reference evidence="4 5" key="1">
    <citation type="submission" date="2014-03" db="EMBL/GenBank/DDBJ databases">
        <authorList>
            <person name="Urmite Genomes U."/>
        </authorList>
    </citation>
    <scope>NUCLEOTIDE SEQUENCE [LARGE SCALE GENOMIC DNA]</scope>
    <source>
        <strain evidence="4 5">Vm-5</strain>
    </source>
</reference>
<dbReference type="PANTHER" id="PTHR42796:SF4">
    <property type="entry name" value="FUMARYLACETOACETATE HYDROLASE DOMAIN-CONTAINING PROTEIN 2A"/>
    <property type="match status" value="1"/>
</dbReference>
<reference evidence="5" key="2">
    <citation type="submission" date="2014-05" db="EMBL/GenBank/DDBJ databases">
        <title>Draft genome sequence of Virgibacillus massiliensis Vm-5.</title>
        <authorList>
            <person name="Khelaifia S."/>
            <person name="Croce O."/>
            <person name="Lagier J.C."/>
            <person name="Raoult D."/>
        </authorList>
    </citation>
    <scope>NUCLEOTIDE SEQUENCE [LARGE SCALE GENOMIC DNA]</scope>
    <source>
        <strain evidence="5">Vm-5</strain>
    </source>
</reference>
<keyword evidence="4" id="KW-0456">Lyase</keyword>
<evidence type="ECO:0000259" key="3">
    <source>
        <dbReference type="Pfam" id="PF01557"/>
    </source>
</evidence>
<dbReference type="InterPro" id="IPR011234">
    <property type="entry name" value="Fumarylacetoacetase-like_C"/>
</dbReference>
<comment type="caution">
    <text evidence="4">The sequence shown here is derived from an EMBL/GenBank/DDBJ whole genome shotgun (WGS) entry which is preliminary data.</text>
</comment>
<evidence type="ECO:0000313" key="5">
    <source>
        <dbReference type="Proteomes" id="UP000028875"/>
    </source>
</evidence>
<dbReference type="InterPro" id="IPR051121">
    <property type="entry name" value="FAH"/>
</dbReference>
<keyword evidence="5" id="KW-1185">Reference proteome</keyword>
<sequence length="308" mass="34714">MKLVNYQLKELDESRVGCLINDQVLDLQDAYKQYLISVHEEKSVDQLEQELPSNPQHFFTRGIPAIEKAQKALNYNLEQEAIELRMNREELRLETPVPSPSKIICIGKNYADHVEEMKGDIPEFPVLFAKYDNALIGPEAYIEKPAFTKELDYEVELAVVIGKEASKVLKDEAFQYIAGYTIGNDTTARDLQKRTPQWLQGKTLDRSTPIGPCIVTTDEITDPANLQIKSFVNGEERQSSNTSNLIFDIPFLIQFISRLITLKPGDIIMTGTPNGVGFARNPAQFLQDGDVVGVEVEQIGHMENKVVE</sequence>
<dbReference type="GO" id="GO:0016829">
    <property type="term" value="F:lyase activity"/>
    <property type="evidence" value="ECO:0007669"/>
    <property type="project" value="UniProtKB-KW"/>
</dbReference>
<dbReference type="InterPro" id="IPR036663">
    <property type="entry name" value="Fumarylacetoacetase_C_sf"/>
</dbReference>
<dbReference type="GO" id="GO:0046872">
    <property type="term" value="F:metal ion binding"/>
    <property type="evidence" value="ECO:0007669"/>
    <property type="project" value="UniProtKB-KW"/>
</dbReference>
<dbReference type="RefSeq" id="WP_021289039.1">
    <property type="nucleotide sequence ID" value="NZ_BNER01000003.1"/>
</dbReference>
<name>A0A024QA60_9BACI</name>
<dbReference type="AlphaFoldDB" id="A0A024QA60"/>
<keyword evidence="2" id="KW-0479">Metal-binding</keyword>
<proteinExistence type="inferred from homology"/>
<dbReference type="STRING" id="1462526.BN990_01373"/>
<evidence type="ECO:0000256" key="1">
    <source>
        <dbReference type="ARBA" id="ARBA00010211"/>
    </source>
</evidence>
<protein>
    <submittedName>
        <fullName evidence="4">Ureidoglycolate lyase</fullName>
    </submittedName>
</protein>
<evidence type="ECO:0000313" key="4">
    <source>
        <dbReference type="EMBL" id="CDQ39090.1"/>
    </source>
</evidence>
<accession>A0A024QA60</accession>
<evidence type="ECO:0000256" key="2">
    <source>
        <dbReference type="ARBA" id="ARBA00022723"/>
    </source>
</evidence>
<dbReference type="Gene3D" id="3.90.850.10">
    <property type="entry name" value="Fumarylacetoacetase-like, C-terminal domain"/>
    <property type="match status" value="1"/>
</dbReference>
<dbReference type="SUPFAM" id="SSF56529">
    <property type="entry name" value="FAH"/>
    <property type="match status" value="1"/>
</dbReference>
<dbReference type="eggNOG" id="COG0179">
    <property type="taxonomic scope" value="Bacteria"/>
</dbReference>
<dbReference type="EMBL" id="CCDP010000001">
    <property type="protein sequence ID" value="CDQ39090.1"/>
    <property type="molecule type" value="Genomic_DNA"/>
</dbReference>
<dbReference type="GO" id="GO:0019752">
    <property type="term" value="P:carboxylic acid metabolic process"/>
    <property type="evidence" value="ECO:0007669"/>
    <property type="project" value="UniProtKB-ARBA"/>
</dbReference>
<organism evidence="4 5">
    <name type="scientific">Virgibacillus massiliensis</name>
    <dbReference type="NCBI Taxonomy" id="1462526"/>
    <lineage>
        <taxon>Bacteria</taxon>
        <taxon>Bacillati</taxon>
        <taxon>Bacillota</taxon>
        <taxon>Bacilli</taxon>
        <taxon>Bacillales</taxon>
        <taxon>Bacillaceae</taxon>
        <taxon>Virgibacillus</taxon>
    </lineage>
</organism>
<dbReference type="Pfam" id="PF01557">
    <property type="entry name" value="FAA_hydrolase"/>
    <property type="match status" value="1"/>
</dbReference>
<feature type="domain" description="Fumarylacetoacetase-like C-terminal" evidence="3">
    <location>
        <begin position="102"/>
        <end position="307"/>
    </location>
</feature>
<dbReference type="FunFam" id="3.90.850.10:FF:000002">
    <property type="entry name" value="2-hydroxyhepta-2,4-diene-1,7-dioate isomerase"/>
    <property type="match status" value="1"/>
</dbReference>
<gene>
    <name evidence="4" type="ORF">BN990_01373</name>
</gene>
<dbReference type="OrthoDB" id="9805307at2"/>
<dbReference type="GO" id="GO:0016853">
    <property type="term" value="F:isomerase activity"/>
    <property type="evidence" value="ECO:0007669"/>
    <property type="project" value="UniProtKB-ARBA"/>
</dbReference>